<dbReference type="STRING" id="763034.HMPREF9446_02720"/>
<feature type="coiled-coil region" evidence="1">
    <location>
        <begin position="463"/>
        <end position="530"/>
    </location>
</feature>
<protein>
    <submittedName>
        <fullName evidence="2">Conserved domain protein</fullName>
    </submittedName>
</protein>
<reference evidence="2 3" key="1">
    <citation type="submission" date="2011-02" db="EMBL/GenBank/DDBJ databases">
        <authorList>
            <person name="Weinstock G."/>
            <person name="Sodergren E."/>
            <person name="Clifton S."/>
            <person name="Fulton L."/>
            <person name="Fulton B."/>
            <person name="Courtney L."/>
            <person name="Fronick C."/>
            <person name="Harrison M."/>
            <person name="Strong C."/>
            <person name="Farmer C."/>
            <person name="Delahaunty K."/>
            <person name="Markovic C."/>
            <person name="Hall O."/>
            <person name="Minx P."/>
            <person name="Tomlinson C."/>
            <person name="Mitreva M."/>
            <person name="Hou S."/>
            <person name="Chen J."/>
            <person name="Wollam A."/>
            <person name="Pepin K.H."/>
            <person name="Johnson M."/>
            <person name="Bhonagiri V."/>
            <person name="Zhang X."/>
            <person name="Suruliraj S."/>
            <person name="Warren W."/>
            <person name="Chinwalla A."/>
            <person name="Mardis E.R."/>
            <person name="Wilson R.K."/>
        </authorList>
    </citation>
    <scope>NUCLEOTIDE SEQUENCE [LARGE SCALE GENOMIC DNA]</scope>
    <source>
        <strain evidence="2 3">YIT 12057</strain>
    </source>
</reference>
<dbReference type="Proteomes" id="UP000003416">
    <property type="component" value="Unassembled WGS sequence"/>
</dbReference>
<evidence type="ECO:0000313" key="3">
    <source>
        <dbReference type="Proteomes" id="UP000003416"/>
    </source>
</evidence>
<dbReference type="EMBL" id="AFBN01000066">
    <property type="protein sequence ID" value="EGF55025.1"/>
    <property type="molecule type" value="Genomic_DNA"/>
</dbReference>
<evidence type="ECO:0000256" key="1">
    <source>
        <dbReference type="SAM" id="Coils"/>
    </source>
</evidence>
<keyword evidence="3" id="KW-1185">Reference proteome</keyword>
<dbReference type="InterPro" id="IPR021979">
    <property type="entry name" value="DUF3584"/>
</dbReference>
<comment type="caution">
    <text evidence="2">The sequence shown here is derived from an EMBL/GenBank/DDBJ whole genome shotgun (WGS) entry which is preliminary data.</text>
</comment>
<gene>
    <name evidence="2" type="ORF">HMPREF9446_02720</name>
</gene>
<feature type="coiled-coil region" evidence="1">
    <location>
        <begin position="286"/>
        <end position="313"/>
    </location>
</feature>
<dbReference type="HOGENOM" id="CLU_495811_0_0_10"/>
<organism evidence="2 3">
    <name type="scientific">Bacteroides fluxus YIT 12057</name>
    <dbReference type="NCBI Taxonomy" id="763034"/>
    <lineage>
        <taxon>Bacteria</taxon>
        <taxon>Pseudomonadati</taxon>
        <taxon>Bacteroidota</taxon>
        <taxon>Bacteroidia</taxon>
        <taxon>Bacteroidales</taxon>
        <taxon>Bacteroidaceae</taxon>
        <taxon>Bacteroides</taxon>
    </lineage>
</organism>
<name>F3PVE2_9BACE</name>
<keyword evidence="1" id="KW-0175">Coiled coil</keyword>
<sequence>MKMRYLNKIIFINSANIPYAEISVDGNVHFTGTQGVGKSTVLRALLFFYNADKQHLGIQQGQKSFDEFYFRQSNSYILYEVIRDNGAYTILVGRYQGRASWRFIDAPYQHEWLIDDDKQVLSDWVKIRERIDKDVAVSARIESGVMFKDIIFGNTHDHKYVRYALVQSSHYQNIPRSIQNVFLNTKLDADFVKNTIIQSMTDEDLPIDLQTYRRLVTDFEREYDEIDCWFRQTRDGNYPVRQQALKIAEQGRIIVALDQQLFDVWHMLNHAVAYSEKHIPLLEIEAAEVEADIEKEYNREKELTAEYDKEKDAFNQDLGAQKGKLKEIAQARKDFDAIGIDDKLALAGRESAIRQEAADKQTLLDDLLKAYASIEEKYNIARGKLENARQAFGNMQKEAYYQKQTELQIKRKSLEEERTRNRNQVMETFNSWRHDSDERLQMLLTEQNRTESALKELRHWHPMANEIKQVDEELQQLNFTEKENAAQQTAVKSQIVRITAEYEMKETEIKQASQREQERLDADRTQMREQIAKINDLLAFRRFSLQVAL</sequence>
<evidence type="ECO:0000313" key="2">
    <source>
        <dbReference type="EMBL" id="EGF55025.1"/>
    </source>
</evidence>
<dbReference type="InterPro" id="IPR027417">
    <property type="entry name" value="P-loop_NTPase"/>
</dbReference>
<dbReference type="SUPFAM" id="SSF52540">
    <property type="entry name" value="P-loop containing nucleoside triphosphate hydrolases"/>
    <property type="match status" value="1"/>
</dbReference>
<accession>F3PVE2</accession>
<dbReference type="Pfam" id="PF12128">
    <property type="entry name" value="DUF3584"/>
    <property type="match status" value="1"/>
</dbReference>
<proteinExistence type="predicted"/>
<feature type="coiled-coil region" evidence="1">
    <location>
        <begin position="371"/>
        <end position="424"/>
    </location>
</feature>
<dbReference type="AlphaFoldDB" id="F3PVE2"/>
<dbReference type="eggNOG" id="COG1196">
    <property type="taxonomic scope" value="Bacteria"/>
</dbReference>